<proteinExistence type="predicted"/>
<reference evidence="1 2" key="1">
    <citation type="submission" date="2024-06" db="EMBL/GenBank/DDBJ databases">
        <title>Genomic Encyclopedia of Type Strains, Phase IV (KMG-IV): sequencing the most valuable type-strain genomes for metagenomic binning, comparative biology and taxonomic classification.</title>
        <authorList>
            <person name="Goeker M."/>
        </authorList>
    </citation>
    <scope>NUCLEOTIDE SEQUENCE [LARGE SCALE GENOMIC DNA]</scope>
    <source>
        <strain evidence="1 2">DSM 17253</strain>
    </source>
</reference>
<evidence type="ECO:0000313" key="1">
    <source>
        <dbReference type="EMBL" id="MET3546157.1"/>
    </source>
</evidence>
<protein>
    <submittedName>
        <fullName evidence="1">Uncharacterized protein</fullName>
    </submittedName>
</protein>
<name>A0ABV2F340_9BACL</name>
<evidence type="ECO:0000313" key="2">
    <source>
        <dbReference type="Proteomes" id="UP001549098"/>
    </source>
</evidence>
<accession>A0ABV2F340</accession>
<sequence length="69" mass="8038">MNYSEKNNPIHRAYARPSLQVPVPFKITYYIVIKRQKAPFRRKPSNIACGKGATVCCSRRWFIQLITLP</sequence>
<dbReference type="Proteomes" id="UP001549098">
    <property type="component" value="Unassembled WGS sequence"/>
</dbReference>
<keyword evidence="2" id="KW-1185">Reference proteome</keyword>
<dbReference type="EMBL" id="JBEPLV010000003">
    <property type="protein sequence ID" value="MET3546157.1"/>
    <property type="molecule type" value="Genomic_DNA"/>
</dbReference>
<comment type="caution">
    <text evidence="1">The sequence shown here is derived from an EMBL/GenBank/DDBJ whole genome shotgun (WGS) entry which is preliminary data.</text>
</comment>
<organism evidence="1 2">
    <name type="scientific">Paenibacillus favisporus</name>
    <dbReference type="NCBI Taxonomy" id="221028"/>
    <lineage>
        <taxon>Bacteria</taxon>
        <taxon>Bacillati</taxon>
        <taxon>Bacillota</taxon>
        <taxon>Bacilli</taxon>
        <taxon>Bacillales</taxon>
        <taxon>Paenibacillaceae</taxon>
        <taxon>Paenibacillus</taxon>
    </lineage>
</organism>
<gene>
    <name evidence="1" type="ORF">ABID47_002773</name>
</gene>